<protein>
    <submittedName>
        <fullName evidence="2">Uncharacterized protein</fullName>
    </submittedName>
</protein>
<dbReference type="EMBL" id="CP022098">
    <property type="protein sequence ID" value="ATB37052.1"/>
    <property type="molecule type" value="Genomic_DNA"/>
</dbReference>
<accession>A0A250J0P3</accession>
<evidence type="ECO:0000313" key="2">
    <source>
        <dbReference type="EMBL" id="ATB37052.1"/>
    </source>
</evidence>
<evidence type="ECO:0000256" key="1">
    <source>
        <dbReference type="SAM" id="MobiDB-lite"/>
    </source>
</evidence>
<dbReference type="AlphaFoldDB" id="A0A250J0P3"/>
<dbReference type="KEGG" id="cfus:CYFUS_002473"/>
<name>A0A250J0P3_9BACT</name>
<proteinExistence type="predicted"/>
<organism evidence="2 3">
    <name type="scientific">Cystobacter fuscus</name>
    <dbReference type="NCBI Taxonomy" id="43"/>
    <lineage>
        <taxon>Bacteria</taxon>
        <taxon>Pseudomonadati</taxon>
        <taxon>Myxococcota</taxon>
        <taxon>Myxococcia</taxon>
        <taxon>Myxococcales</taxon>
        <taxon>Cystobacterineae</taxon>
        <taxon>Archangiaceae</taxon>
        <taxon>Cystobacter</taxon>
    </lineage>
</organism>
<evidence type="ECO:0000313" key="3">
    <source>
        <dbReference type="Proteomes" id="UP000217257"/>
    </source>
</evidence>
<reference evidence="2 3" key="1">
    <citation type="submission" date="2017-06" db="EMBL/GenBank/DDBJ databases">
        <title>Sequencing and comparative analysis of myxobacterial genomes.</title>
        <authorList>
            <person name="Rupp O."/>
            <person name="Goesmann A."/>
            <person name="Sogaard-Andersen L."/>
        </authorList>
    </citation>
    <scope>NUCLEOTIDE SEQUENCE [LARGE SCALE GENOMIC DNA]</scope>
    <source>
        <strain evidence="2 3">DSM 52655</strain>
    </source>
</reference>
<dbReference type="Proteomes" id="UP000217257">
    <property type="component" value="Chromosome"/>
</dbReference>
<sequence length="225" mass="24103">MDQVHGQPLADEPPWTAPNFRCAVDRPSTSSWLCFTEVEQKHTSISRLSDAGVCDITGLREIASVLSWRNPTGSPKRKTAPCKSSVARTPPSKQACGCSDRLSSKQVCGSTLIRKVDLFQQVEAVSAGSLLALNKGVKGTKKGPNRTDAPGPVRTDGRPVFRGKTGGMPLALREGGSAFSGFASRRLHVRAQNPTFVRSVNSGSPCGRGVGWGPRRWARGPRRAP</sequence>
<feature type="region of interest" description="Disordered" evidence="1">
    <location>
        <begin position="138"/>
        <end position="158"/>
    </location>
</feature>
<gene>
    <name evidence="2" type="ORF">CYFUS_002473</name>
</gene>